<protein>
    <submittedName>
        <fullName evidence="12">Sigma 54-interacting transcriptional regulator</fullName>
    </submittedName>
</protein>
<evidence type="ECO:0000256" key="7">
    <source>
        <dbReference type="ARBA" id="ARBA00023163"/>
    </source>
</evidence>
<dbReference type="Pfam" id="PF25601">
    <property type="entry name" value="AAA_lid_14"/>
    <property type="match status" value="1"/>
</dbReference>
<evidence type="ECO:0000256" key="2">
    <source>
        <dbReference type="ARBA" id="ARBA00022840"/>
    </source>
</evidence>
<dbReference type="Gene3D" id="1.10.8.60">
    <property type="match status" value="1"/>
</dbReference>
<keyword evidence="6" id="KW-0010">Activator</keyword>
<feature type="domain" description="Response regulatory" evidence="11">
    <location>
        <begin position="7"/>
        <end position="119"/>
    </location>
</feature>
<keyword evidence="1" id="KW-0547">Nucleotide-binding</keyword>
<dbReference type="RefSeq" id="WP_377360751.1">
    <property type="nucleotide sequence ID" value="NZ_JBHTCM010000028.1"/>
</dbReference>
<keyword evidence="4" id="KW-0805">Transcription regulation</keyword>
<dbReference type="InterPro" id="IPR002197">
    <property type="entry name" value="HTH_Fis"/>
</dbReference>
<keyword evidence="5" id="KW-0238">DNA-binding</keyword>
<dbReference type="Proteomes" id="UP001596456">
    <property type="component" value="Unassembled WGS sequence"/>
</dbReference>
<evidence type="ECO:0000256" key="8">
    <source>
        <dbReference type="PROSITE-ProRule" id="PRU00169"/>
    </source>
</evidence>
<dbReference type="InterPro" id="IPR009057">
    <property type="entry name" value="Homeodomain-like_sf"/>
</dbReference>
<evidence type="ECO:0000313" key="13">
    <source>
        <dbReference type="Proteomes" id="UP001596456"/>
    </source>
</evidence>
<dbReference type="InterPro" id="IPR003593">
    <property type="entry name" value="AAA+_ATPase"/>
</dbReference>
<dbReference type="InterPro" id="IPR025943">
    <property type="entry name" value="Sigma_54_int_dom_ATP-bd_2"/>
</dbReference>
<dbReference type="Pfam" id="PF02954">
    <property type="entry name" value="HTH_8"/>
    <property type="match status" value="1"/>
</dbReference>
<dbReference type="Pfam" id="PF00072">
    <property type="entry name" value="Response_reg"/>
    <property type="match status" value="1"/>
</dbReference>
<keyword evidence="3" id="KW-0902">Two-component regulatory system</keyword>
<evidence type="ECO:0000256" key="5">
    <source>
        <dbReference type="ARBA" id="ARBA00023125"/>
    </source>
</evidence>
<dbReference type="InterPro" id="IPR011006">
    <property type="entry name" value="CheY-like_superfamily"/>
</dbReference>
<feature type="compositionally biased region" description="Low complexity" evidence="9">
    <location>
        <begin position="462"/>
        <end position="472"/>
    </location>
</feature>
<name>A0ABW2L100_9PROT</name>
<dbReference type="Gene3D" id="3.40.50.300">
    <property type="entry name" value="P-loop containing nucleotide triphosphate hydrolases"/>
    <property type="match status" value="1"/>
</dbReference>
<evidence type="ECO:0000256" key="4">
    <source>
        <dbReference type="ARBA" id="ARBA00023015"/>
    </source>
</evidence>
<dbReference type="SUPFAM" id="SSF52540">
    <property type="entry name" value="P-loop containing nucleoside triphosphate hydrolases"/>
    <property type="match status" value="1"/>
</dbReference>
<keyword evidence="2" id="KW-0067">ATP-binding</keyword>
<evidence type="ECO:0000259" key="10">
    <source>
        <dbReference type="PROSITE" id="PS50045"/>
    </source>
</evidence>
<dbReference type="SMART" id="SM00382">
    <property type="entry name" value="AAA"/>
    <property type="match status" value="1"/>
</dbReference>
<organism evidence="12 13">
    <name type="scientific">Rhodocista pekingensis</name>
    <dbReference type="NCBI Taxonomy" id="201185"/>
    <lineage>
        <taxon>Bacteria</taxon>
        <taxon>Pseudomonadati</taxon>
        <taxon>Pseudomonadota</taxon>
        <taxon>Alphaproteobacteria</taxon>
        <taxon>Rhodospirillales</taxon>
        <taxon>Azospirillaceae</taxon>
        <taxon>Rhodocista</taxon>
    </lineage>
</organism>
<dbReference type="InterPro" id="IPR058031">
    <property type="entry name" value="AAA_lid_NorR"/>
</dbReference>
<dbReference type="CDD" id="cd00009">
    <property type="entry name" value="AAA"/>
    <property type="match status" value="1"/>
</dbReference>
<reference evidence="13" key="1">
    <citation type="journal article" date="2019" name="Int. J. Syst. Evol. Microbiol.">
        <title>The Global Catalogue of Microorganisms (GCM) 10K type strain sequencing project: providing services to taxonomists for standard genome sequencing and annotation.</title>
        <authorList>
            <consortium name="The Broad Institute Genomics Platform"/>
            <consortium name="The Broad Institute Genome Sequencing Center for Infectious Disease"/>
            <person name="Wu L."/>
            <person name="Ma J."/>
        </authorList>
    </citation>
    <scope>NUCLEOTIDE SEQUENCE [LARGE SCALE GENOMIC DNA]</scope>
    <source>
        <strain evidence="13">CGMCC 1.16275</strain>
    </source>
</reference>
<sequence length="550" mass="58637">MAREPYRILIVEPSATLAQAFVTALRRDGHALDQADSIAAALDRLAAAPADLVLLNLQVTDRPGLDGLKALCDRAARIIALTAQGSVQAAVEIMRAGAVDVLLLPVGTEKLRGAVTAALEAGPPRIQGAAGTVQPAPPPPPPGAATPTAVPAGEPLGYLGFIGLSPQMQAVYRMIDAAAPSKATVFITGESGTGKEVCAESIHRRSPRTGGPFVAINCAAIPKDLMESEIFGHVKGAFTGATTDHAGAALQANGGTLFLDEICEMDLALQAKLLRFLQTGMVKKVGSEKLEPVDVRIVCATNRDPYAEVQAGRFREDLFYRLQVISIELPPLRDRGDDVLLIARQFLIRFNQEERKRFRGFSLEAERILRDYAWPGNVRQLHNVVRNVVVLNEGEEIQPFMLPPPLNKPTMIVPPMLSDPRWAAVAGPLAFQFGGGPKPAGLPTMPGLPGFPPAPVPPSPAPEAGRPAVAPVAPLPSQPAPVPAPAPQSLGASFPPDAPERRIRPLWQVEQDAIDEAIRLCGGNITRAAALLEINPCTIYRRRQRKRAAL</sequence>
<dbReference type="InterPro" id="IPR025944">
    <property type="entry name" value="Sigma_54_int_dom_CS"/>
</dbReference>
<evidence type="ECO:0000259" key="11">
    <source>
        <dbReference type="PROSITE" id="PS50110"/>
    </source>
</evidence>
<dbReference type="InterPro" id="IPR027417">
    <property type="entry name" value="P-loop_NTPase"/>
</dbReference>
<feature type="region of interest" description="Disordered" evidence="9">
    <location>
        <begin position="437"/>
        <end position="499"/>
    </location>
</feature>
<accession>A0ABW2L100</accession>
<feature type="compositionally biased region" description="Pro residues" evidence="9">
    <location>
        <begin position="135"/>
        <end position="144"/>
    </location>
</feature>
<dbReference type="SUPFAM" id="SSF46689">
    <property type="entry name" value="Homeodomain-like"/>
    <property type="match status" value="1"/>
</dbReference>
<evidence type="ECO:0000256" key="3">
    <source>
        <dbReference type="ARBA" id="ARBA00023012"/>
    </source>
</evidence>
<gene>
    <name evidence="12" type="ORF">ACFQPS_18765</name>
</gene>
<feature type="compositionally biased region" description="Pro residues" evidence="9">
    <location>
        <begin position="473"/>
        <end position="486"/>
    </location>
</feature>
<dbReference type="SMART" id="SM00448">
    <property type="entry name" value="REC"/>
    <property type="match status" value="1"/>
</dbReference>
<evidence type="ECO:0000313" key="12">
    <source>
        <dbReference type="EMBL" id="MFC7335216.1"/>
    </source>
</evidence>
<keyword evidence="7" id="KW-0804">Transcription</keyword>
<dbReference type="Pfam" id="PF00158">
    <property type="entry name" value="Sigma54_activat"/>
    <property type="match status" value="1"/>
</dbReference>
<dbReference type="InterPro" id="IPR001789">
    <property type="entry name" value="Sig_transdc_resp-reg_receiver"/>
</dbReference>
<feature type="region of interest" description="Disordered" evidence="9">
    <location>
        <begin position="126"/>
        <end position="147"/>
    </location>
</feature>
<evidence type="ECO:0000256" key="6">
    <source>
        <dbReference type="ARBA" id="ARBA00023159"/>
    </source>
</evidence>
<dbReference type="InterPro" id="IPR002078">
    <property type="entry name" value="Sigma_54_int"/>
</dbReference>
<proteinExistence type="predicted"/>
<dbReference type="PROSITE" id="PS50110">
    <property type="entry name" value="RESPONSE_REGULATORY"/>
    <property type="match status" value="1"/>
</dbReference>
<evidence type="ECO:0000256" key="1">
    <source>
        <dbReference type="ARBA" id="ARBA00022741"/>
    </source>
</evidence>
<dbReference type="PANTHER" id="PTHR32071">
    <property type="entry name" value="TRANSCRIPTIONAL REGULATORY PROTEIN"/>
    <property type="match status" value="1"/>
</dbReference>
<dbReference type="PROSITE" id="PS50045">
    <property type="entry name" value="SIGMA54_INTERACT_4"/>
    <property type="match status" value="1"/>
</dbReference>
<evidence type="ECO:0000256" key="9">
    <source>
        <dbReference type="SAM" id="MobiDB-lite"/>
    </source>
</evidence>
<dbReference type="EMBL" id="JBHTCM010000028">
    <property type="protein sequence ID" value="MFC7335216.1"/>
    <property type="molecule type" value="Genomic_DNA"/>
</dbReference>
<dbReference type="PANTHER" id="PTHR32071:SF117">
    <property type="entry name" value="PTS-DEPENDENT DIHYDROXYACETONE KINASE OPERON REGULATORY PROTEIN-RELATED"/>
    <property type="match status" value="1"/>
</dbReference>
<dbReference type="SUPFAM" id="SSF52172">
    <property type="entry name" value="CheY-like"/>
    <property type="match status" value="1"/>
</dbReference>
<dbReference type="Gene3D" id="3.40.50.2300">
    <property type="match status" value="1"/>
</dbReference>
<feature type="compositionally biased region" description="Pro residues" evidence="9">
    <location>
        <begin position="449"/>
        <end position="461"/>
    </location>
</feature>
<comment type="caution">
    <text evidence="12">The sequence shown here is derived from an EMBL/GenBank/DDBJ whole genome shotgun (WGS) entry which is preliminary data.</text>
</comment>
<comment type="caution">
    <text evidence="8">Lacks conserved residue(s) required for the propagation of feature annotation.</text>
</comment>
<feature type="domain" description="Sigma-54 factor interaction" evidence="10">
    <location>
        <begin position="161"/>
        <end position="390"/>
    </location>
</feature>
<dbReference type="PROSITE" id="PS00688">
    <property type="entry name" value="SIGMA54_INTERACT_3"/>
    <property type="match status" value="1"/>
</dbReference>
<keyword evidence="13" id="KW-1185">Reference proteome</keyword>
<dbReference type="Gene3D" id="1.10.10.60">
    <property type="entry name" value="Homeodomain-like"/>
    <property type="match status" value="1"/>
</dbReference>
<dbReference type="PROSITE" id="PS00676">
    <property type="entry name" value="SIGMA54_INTERACT_2"/>
    <property type="match status" value="1"/>
</dbReference>